<dbReference type="GO" id="GO:0003677">
    <property type="term" value="F:DNA binding"/>
    <property type="evidence" value="ECO:0007669"/>
    <property type="project" value="UniProtKB-KW"/>
</dbReference>
<dbReference type="Pfam" id="PF00319">
    <property type="entry name" value="SRF-TF"/>
    <property type="match status" value="1"/>
</dbReference>
<feature type="domain" description="MADS-box" evidence="6">
    <location>
        <begin position="22"/>
        <end position="59"/>
    </location>
</feature>
<dbReference type="GO" id="GO:0005634">
    <property type="term" value="C:nucleus"/>
    <property type="evidence" value="ECO:0007669"/>
    <property type="project" value="UniProtKB-SubCell"/>
</dbReference>
<comment type="subcellular location">
    <subcellularLocation>
        <location evidence="1">Nucleus</location>
    </subcellularLocation>
</comment>
<gene>
    <name evidence="7" type="ORF">HHK36_008926</name>
</gene>
<dbReference type="SMART" id="SM00432">
    <property type="entry name" value="MADS"/>
    <property type="match status" value="1"/>
</dbReference>
<comment type="caution">
    <text evidence="7">The sequence shown here is derived from an EMBL/GenBank/DDBJ whole genome shotgun (WGS) entry which is preliminary data.</text>
</comment>
<dbReference type="SUPFAM" id="SSF55455">
    <property type="entry name" value="SRF-like"/>
    <property type="match status" value="1"/>
</dbReference>
<keyword evidence="3" id="KW-0238">DNA-binding</keyword>
<protein>
    <recommendedName>
        <fullName evidence="6">MADS-box domain-containing protein</fullName>
    </recommendedName>
</protein>
<name>A0A834Z9Q2_TETSI</name>
<dbReference type="InterPro" id="IPR002100">
    <property type="entry name" value="TF_MADSbox"/>
</dbReference>
<dbReference type="Proteomes" id="UP000655225">
    <property type="component" value="Unassembled WGS sequence"/>
</dbReference>
<accession>A0A834Z9Q2</accession>
<evidence type="ECO:0000256" key="1">
    <source>
        <dbReference type="ARBA" id="ARBA00004123"/>
    </source>
</evidence>
<evidence type="ECO:0000256" key="3">
    <source>
        <dbReference type="ARBA" id="ARBA00023125"/>
    </source>
</evidence>
<dbReference type="Gene3D" id="3.40.1810.10">
    <property type="entry name" value="Transcription factor, MADS-box"/>
    <property type="match status" value="1"/>
</dbReference>
<dbReference type="OrthoDB" id="1898716at2759"/>
<evidence type="ECO:0000256" key="5">
    <source>
        <dbReference type="ARBA" id="ARBA00023242"/>
    </source>
</evidence>
<keyword evidence="4" id="KW-0804">Transcription</keyword>
<organism evidence="7 8">
    <name type="scientific">Tetracentron sinense</name>
    <name type="common">Spur-leaf</name>
    <dbReference type="NCBI Taxonomy" id="13715"/>
    <lineage>
        <taxon>Eukaryota</taxon>
        <taxon>Viridiplantae</taxon>
        <taxon>Streptophyta</taxon>
        <taxon>Embryophyta</taxon>
        <taxon>Tracheophyta</taxon>
        <taxon>Spermatophyta</taxon>
        <taxon>Magnoliopsida</taxon>
        <taxon>Trochodendrales</taxon>
        <taxon>Trochodendraceae</taxon>
        <taxon>Tetracentron</taxon>
    </lineage>
</organism>
<dbReference type="GO" id="GO:0046983">
    <property type="term" value="F:protein dimerization activity"/>
    <property type="evidence" value="ECO:0007669"/>
    <property type="project" value="InterPro"/>
</dbReference>
<dbReference type="PRINTS" id="PR00404">
    <property type="entry name" value="MADSDOMAIN"/>
</dbReference>
<sequence length="161" mass="18329">MESSYITFLYSFPTPSSSSSLRKNGIIKKAKEIAVLCDAQVSLVIFSSNGRMSEYCSPSTTLIKLLDKYHRSSATKLWDAKHEVASFDPLSLLLSSVFSTSRISLFFLPLIITFAHQQEMAMDGRVREMENGYPQNARDYLQQMPFGFRVQPMQPNLQDRK</sequence>
<keyword evidence="8" id="KW-1185">Reference proteome</keyword>
<dbReference type="InterPro" id="IPR036879">
    <property type="entry name" value="TF_MADSbox_sf"/>
</dbReference>
<evidence type="ECO:0000259" key="6">
    <source>
        <dbReference type="PROSITE" id="PS50066"/>
    </source>
</evidence>
<keyword evidence="2" id="KW-0805">Transcription regulation</keyword>
<keyword evidence="5" id="KW-0539">Nucleus</keyword>
<dbReference type="PANTHER" id="PTHR48019">
    <property type="entry name" value="SERUM RESPONSE FACTOR HOMOLOG"/>
    <property type="match status" value="1"/>
</dbReference>
<reference evidence="7 8" key="1">
    <citation type="submission" date="2020-04" db="EMBL/GenBank/DDBJ databases">
        <title>Plant Genome Project.</title>
        <authorList>
            <person name="Zhang R.-G."/>
        </authorList>
    </citation>
    <scope>NUCLEOTIDE SEQUENCE [LARGE SCALE GENOMIC DNA]</scope>
    <source>
        <strain evidence="7">YNK0</strain>
        <tissue evidence="7">Leaf</tissue>
    </source>
</reference>
<evidence type="ECO:0000256" key="4">
    <source>
        <dbReference type="ARBA" id="ARBA00023163"/>
    </source>
</evidence>
<dbReference type="AlphaFoldDB" id="A0A834Z9Q2"/>
<dbReference type="InterPro" id="IPR050142">
    <property type="entry name" value="MADS-box/MEF2_TF"/>
</dbReference>
<evidence type="ECO:0000313" key="8">
    <source>
        <dbReference type="Proteomes" id="UP000655225"/>
    </source>
</evidence>
<dbReference type="PROSITE" id="PS50066">
    <property type="entry name" value="MADS_BOX_2"/>
    <property type="match status" value="1"/>
</dbReference>
<evidence type="ECO:0000313" key="7">
    <source>
        <dbReference type="EMBL" id="KAF8404049.1"/>
    </source>
</evidence>
<evidence type="ECO:0000256" key="2">
    <source>
        <dbReference type="ARBA" id="ARBA00023015"/>
    </source>
</evidence>
<dbReference type="EMBL" id="JABCRI010000006">
    <property type="protein sequence ID" value="KAF8404049.1"/>
    <property type="molecule type" value="Genomic_DNA"/>
</dbReference>
<proteinExistence type="predicted"/>